<evidence type="ECO:0000313" key="2">
    <source>
        <dbReference type="EMBL" id="MBI4923380.1"/>
    </source>
</evidence>
<sequence>MSLLGRLFVITFAIFVAMLAAGIAIAIGLLGPQWQGFSGDIGERVGFWMLVFFGASFTGAVGLLPVVVLVALAEAFKIRSLLAYAAAGALLLLAGMYGGVPGTGEESIDRPPPRVSRPYEISAAGGAVFGLVYWLLAGRNAGRWRERRPPTA</sequence>
<dbReference type="EMBL" id="JACRAF010000054">
    <property type="protein sequence ID" value="MBI4923380.1"/>
    <property type="molecule type" value="Genomic_DNA"/>
</dbReference>
<accession>A0A933L6S7</accession>
<evidence type="ECO:0000256" key="1">
    <source>
        <dbReference type="SAM" id="Phobius"/>
    </source>
</evidence>
<proteinExistence type="predicted"/>
<keyword evidence="1" id="KW-1133">Transmembrane helix</keyword>
<reference evidence="2" key="1">
    <citation type="submission" date="2020-07" db="EMBL/GenBank/DDBJ databases">
        <title>Huge and variable diversity of episymbiotic CPR bacteria and DPANN archaea in groundwater ecosystems.</title>
        <authorList>
            <person name="He C.Y."/>
            <person name="Keren R."/>
            <person name="Whittaker M."/>
            <person name="Farag I.F."/>
            <person name="Doudna J."/>
            <person name="Cate J.H.D."/>
            <person name="Banfield J.F."/>
        </authorList>
    </citation>
    <scope>NUCLEOTIDE SEQUENCE</scope>
    <source>
        <strain evidence="2">NC_groundwater_1586_Pr3_B-0.1um_66_15</strain>
    </source>
</reference>
<dbReference type="AlphaFoldDB" id="A0A933L6S7"/>
<dbReference type="Proteomes" id="UP000782610">
    <property type="component" value="Unassembled WGS sequence"/>
</dbReference>
<name>A0A933L6S7_9HYPH</name>
<protein>
    <submittedName>
        <fullName evidence="2">Uncharacterized protein</fullName>
    </submittedName>
</protein>
<organism evidence="2 3">
    <name type="scientific">Devosia nanyangense</name>
    <dbReference type="NCBI Taxonomy" id="1228055"/>
    <lineage>
        <taxon>Bacteria</taxon>
        <taxon>Pseudomonadati</taxon>
        <taxon>Pseudomonadota</taxon>
        <taxon>Alphaproteobacteria</taxon>
        <taxon>Hyphomicrobiales</taxon>
        <taxon>Devosiaceae</taxon>
        <taxon>Devosia</taxon>
    </lineage>
</organism>
<keyword evidence="1" id="KW-0812">Transmembrane</keyword>
<comment type="caution">
    <text evidence="2">The sequence shown here is derived from an EMBL/GenBank/DDBJ whole genome shotgun (WGS) entry which is preliminary data.</text>
</comment>
<feature type="transmembrane region" description="Helical" evidence="1">
    <location>
        <begin position="7"/>
        <end position="27"/>
    </location>
</feature>
<keyword evidence="1" id="KW-0472">Membrane</keyword>
<feature type="transmembrane region" description="Helical" evidence="1">
    <location>
        <begin position="81"/>
        <end position="99"/>
    </location>
</feature>
<evidence type="ECO:0000313" key="3">
    <source>
        <dbReference type="Proteomes" id="UP000782610"/>
    </source>
</evidence>
<feature type="transmembrane region" description="Helical" evidence="1">
    <location>
        <begin position="47"/>
        <end position="72"/>
    </location>
</feature>
<gene>
    <name evidence="2" type="ORF">HY834_16690</name>
</gene>
<feature type="transmembrane region" description="Helical" evidence="1">
    <location>
        <begin position="119"/>
        <end position="138"/>
    </location>
</feature>